<organism evidence="1 2">
    <name type="scientific">Collybiopsis luxurians FD-317 M1</name>
    <dbReference type="NCBI Taxonomy" id="944289"/>
    <lineage>
        <taxon>Eukaryota</taxon>
        <taxon>Fungi</taxon>
        <taxon>Dikarya</taxon>
        <taxon>Basidiomycota</taxon>
        <taxon>Agaricomycotina</taxon>
        <taxon>Agaricomycetes</taxon>
        <taxon>Agaricomycetidae</taxon>
        <taxon>Agaricales</taxon>
        <taxon>Marasmiineae</taxon>
        <taxon>Omphalotaceae</taxon>
        <taxon>Collybiopsis</taxon>
        <taxon>Collybiopsis luxurians</taxon>
    </lineage>
</organism>
<proteinExistence type="predicted"/>
<dbReference type="EMBL" id="KN834817">
    <property type="protein sequence ID" value="KIK54342.1"/>
    <property type="molecule type" value="Genomic_DNA"/>
</dbReference>
<keyword evidence="2" id="KW-1185">Reference proteome</keyword>
<protein>
    <submittedName>
        <fullName evidence="1">Uncharacterized protein</fullName>
    </submittedName>
</protein>
<gene>
    <name evidence="1" type="ORF">GYMLUDRAFT_132144</name>
</gene>
<feature type="non-terminal residue" evidence="1">
    <location>
        <position position="1"/>
    </location>
</feature>
<dbReference type="AlphaFoldDB" id="A0A0D0C8Q1"/>
<dbReference type="Proteomes" id="UP000053593">
    <property type="component" value="Unassembled WGS sequence"/>
</dbReference>
<feature type="non-terminal residue" evidence="1">
    <location>
        <position position="202"/>
    </location>
</feature>
<sequence>LSPLEIKECLLDPASNFQSRLIAYLKSVCVGEFLTGSKDEVTEAIRVAELSPSYVSPELTLPVPPPIVCSCNNDCCDECSTYSEWYQNYIFSIDNLLLKSNIHDFLCLNNKFHKCKARFLCPTFKESIMDLSSGHLSLKKHEAWLNNISPALTYLMRCNTDITCLLLGTTIKAVVCYVADYITKTGLKTHVVLNGIKTIFNK</sequence>
<accession>A0A0D0C8Q1</accession>
<reference evidence="1 2" key="1">
    <citation type="submission" date="2014-04" db="EMBL/GenBank/DDBJ databases">
        <title>Evolutionary Origins and Diversification of the Mycorrhizal Mutualists.</title>
        <authorList>
            <consortium name="DOE Joint Genome Institute"/>
            <consortium name="Mycorrhizal Genomics Consortium"/>
            <person name="Kohler A."/>
            <person name="Kuo A."/>
            <person name="Nagy L.G."/>
            <person name="Floudas D."/>
            <person name="Copeland A."/>
            <person name="Barry K.W."/>
            <person name="Cichocki N."/>
            <person name="Veneault-Fourrey C."/>
            <person name="LaButti K."/>
            <person name="Lindquist E.A."/>
            <person name="Lipzen A."/>
            <person name="Lundell T."/>
            <person name="Morin E."/>
            <person name="Murat C."/>
            <person name="Riley R."/>
            <person name="Ohm R."/>
            <person name="Sun H."/>
            <person name="Tunlid A."/>
            <person name="Henrissat B."/>
            <person name="Grigoriev I.V."/>
            <person name="Hibbett D.S."/>
            <person name="Martin F."/>
        </authorList>
    </citation>
    <scope>NUCLEOTIDE SEQUENCE [LARGE SCALE GENOMIC DNA]</scope>
    <source>
        <strain evidence="1 2">FD-317 M1</strain>
    </source>
</reference>
<dbReference type="OrthoDB" id="3229882at2759"/>
<evidence type="ECO:0000313" key="1">
    <source>
        <dbReference type="EMBL" id="KIK54342.1"/>
    </source>
</evidence>
<dbReference type="HOGENOM" id="CLU_034012_0_0_1"/>
<name>A0A0D0C8Q1_9AGAR</name>
<evidence type="ECO:0000313" key="2">
    <source>
        <dbReference type="Proteomes" id="UP000053593"/>
    </source>
</evidence>